<feature type="compositionally biased region" description="Polar residues" evidence="2">
    <location>
        <begin position="1"/>
        <end position="13"/>
    </location>
</feature>
<evidence type="ECO:0000256" key="1">
    <source>
        <dbReference type="ARBA" id="ARBA00023157"/>
    </source>
</evidence>
<evidence type="ECO:0000256" key="3">
    <source>
        <dbReference type="SAM" id="Phobius"/>
    </source>
</evidence>
<feature type="compositionally biased region" description="Polar residues" evidence="2">
    <location>
        <begin position="453"/>
        <end position="464"/>
    </location>
</feature>
<dbReference type="InterPro" id="IPR036179">
    <property type="entry name" value="Ig-like_dom_sf"/>
</dbReference>
<protein>
    <recommendedName>
        <fullName evidence="9">Chitin-binding type-2 domain-containing protein</fullName>
    </recommendedName>
</protein>
<keyword evidence="1" id="KW-1015">Disulfide bond</keyword>
<dbReference type="Gene3D" id="2.170.140.10">
    <property type="entry name" value="Chitin binding domain"/>
    <property type="match status" value="2"/>
</dbReference>
<reference evidence="7 8" key="1">
    <citation type="submission" date="2024-11" db="EMBL/GenBank/DDBJ databases">
        <title>Chromosome-level genome assembly of the freshwater bivalve Anodonta woodiana.</title>
        <authorList>
            <person name="Chen X."/>
        </authorList>
    </citation>
    <scope>NUCLEOTIDE SEQUENCE [LARGE SCALE GENOMIC DNA]</scope>
    <source>
        <strain evidence="7">MN2024</strain>
        <tissue evidence="7">Gills</tissue>
    </source>
</reference>
<dbReference type="InterPro" id="IPR002557">
    <property type="entry name" value="Chitin-bd_dom"/>
</dbReference>
<comment type="caution">
    <text evidence="7">The sequence shown here is derived from an EMBL/GenBank/DDBJ whole genome shotgun (WGS) entry which is preliminary data.</text>
</comment>
<feature type="region of interest" description="Disordered" evidence="2">
    <location>
        <begin position="1"/>
        <end position="54"/>
    </location>
</feature>
<feature type="compositionally biased region" description="Basic residues" evidence="2">
    <location>
        <begin position="117"/>
        <end position="132"/>
    </location>
</feature>
<dbReference type="SUPFAM" id="SSF82671">
    <property type="entry name" value="SEA domain"/>
    <property type="match status" value="1"/>
</dbReference>
<feature type="transmembrane region" description="Helical" evidence="3">
    <location>
        <begin position="259"/>
        <end position="286"/>
    </location>
</feature>
<sequence length="1070" mass="120450">MENHISSKPSRGQQRPKERYTDRDRHTDRYDYKQSYRENDLDKRPNGQKRLSFTNGMYPLRHSTEMEGIIGIQNGFSRTFSQSTDPTNDISMDLLDINFNRADNARKTSENPGCRNISRHQSKNKQRSKHINFKQNDTDDLCKQKPSIVTPSDREIRHCKFDRTSSTQGNNHLFQNKHMRALDEIPPKLPPRIYVAKMPPRVQNNGDIKPTDGNTNNNSDGSKDASNHTRKKPLVEKFSNAESVNSKTHLLYPKGRSRACLVTSMIATVVLIIVGAAAAVITIFLWQKDSSTSPDVIDMIRAHIHLRILNREFHQDMLVNSTAAYNSISVPFCEEIDEVFLQGRFLETYYGCQSHALENGSIRVYFSSNFLDIPLIKNESVLKQAILAKQTSQKSFHVPTSMLGDFVIDAESITIAFEEYKISTLPQKPNIKGLTSTSASTKLDTPKLESTSHRTVSLSASTVSHEAKTQRTLSPPDAVTFDIDQPEQTTTTESTTTTSPVPEISVTSTEVELLTKANIRCSVKPLPNFRNVTIYHIDSSRLHRLITDIGYNDVALVEETVSENLKIDIQYRKDILTVNLKFSRASCHNEGEYVFTVYSPGIEISATGKLKVRAIPQKPQISLPIEVVEDREIKHPITCTANVGYPPGRLQWLIKPKGAADFIPFEGKILSTSGTCSNFVTSSLLYTPSREGNGTLLKCQVINTKVPSLQDLSDVGEIKVLPALTMTSTVAFLKEGVTSIRCRLLHLGEWSHITIWKIRTNGNKTKVLTADRKVGPAIYETFMKDRIFADIVSSRYEVEVNLWIYVITCEDQGRYTCTADVPFELPEAEGEIILKVKPDAPIISAPVDVIENHPTHGLFSCKANVGHPKGNLVWKVKFKNETEFQDLPFNQTVREEKFNCSQIVERSFTILPSMEQNGMELKCEVDNPNTLPDGHTLVSMETIHVIPGNFCAGNKDNKLVAHPHDCRKYVHCIEGTRMYVQKCSQGLCFNQATGRCDSPESTETVVDPDHPCKPNRNGVFFPHPFICNKYIWCVQGEEVVQHCPMGTLYISNGQCTFDMQQSRCYDIGRS</sequence>
<feature type="compositionally biased region" description="Polar residues" evidence="2">
    <location>
        <begin position="433"/>
        <end position="443"/>
    </location>
</feature>
<dbReference type="Gene3D" id="2.60.40.10">
    <property type="entry name" value="Immunoglobulins"/>
    <property type="match status" value="2"/>
</dbReference>
<dbReference type="PROSITE" id="PS50835">
    <property type="entry name" value="IG_LIKE"/>
    <property type="match status" value="1"/>
</dbReference>
<feature type="compositionally biased region" description="Basic and acidic residues" evidence="2">
    <location>
        <begin position="15"/>
        <end position="45"/>
    </location>
</feature>
<dbReference type="PANTHER" id="PTHR45889:SF8">
    <property type="entry name" value="IG-LIKE DOMAIN-CONTAINING PROTEIN"/>
    <property type="match status" value="1"/>
</dbReference>
<dbReference type="Gene3D" id="3.30.70.960">
    <property type="entry name" value="SEA domain"/>
    <property type="match status" value="1"/>
</dbReference>
<dbReference type="PROSITE" id="PS50024">
    <property type="entry name" value="SEA"/>
    <property type="match status" value="1"/>
</dbReference>
<feature type="compositionally biased region" description="Low complexity" evidence="2">
    <location>
        <begin position="489"/>
        <end position="504"/>
    </location>
</feature>
<dbReference type="Pfam" id="PF01607">
    <property type="entry name" value="CBM_14"/>
    <property type="match status" value="2"/>
</dbReference>
<keyword evidence="3" id="KW-1133">Transmembrane helix</keyword>
<evidence type="ECO:0000313" key="7">
    <source>
        <dbReference type="EMBL" id="KAL3848300.1"/>
    </source>
</evidence>
<feature type="domain" description="Chitin-binding type-2" evidence="6">
    <location>
        <begin position="948"/>
        <end position="1014"/>
    </location>
</feature>
<feature type="domain" description="SEA" evidence="4">
    <location>
        <begin position="298"/>
        <end position="420"/>
    </location>
</feature>
<dbReference type="InterPro" id="IPR000082">
    <property type="entry name" value="SEA_dom"/>
</dbReference>
<dbReference type="SUPFAM" id="SSF48726">
    <property type="entry name" value="Immunoglobulin"/>
    <property type="match status" value="2"/>
</dbReference>
<feature type="domain" description="Chitin-binding type-2" evidence="6">
    <location>
        <begin position="1015"/>
        <end position="1066"/>
    </location>
</feature>
<keyword evidence="3" id="KW-0812">Transmembrane</keyword>
<dbReference type="SUPFAM" id="SSF57625">
    <property type="entry name" value="Invertebrate chitin-binding proteins"/>
    <property type="match status" value="2"/>
</dbReference>
<dbReference type="PROSITE" id="PS50940">
    <property type="entry name" value="CHIT_BIND_II"/>
    <property type="match status" value="2"/>
</dbReference>
<dbReference type="EMBL" id="JBJQND010000016">
    <property type="protein sequence ID" value="KAL3848300.1"/>
    <property type="molecule type" value="Genomic_DNA"/>
</dbReference>
<gene>
    <name evidence="7" type="ORF">ACJMK2_019168</name>
</gene>
<accession>A0ABD3UFX5</accession>
<evidence type="ECO:0008006" key="9">
    <source>
        <dbReference type="Google" id="ProtNLM"/>
    </source>
</evidence>
<dbReference type="InterPro" id="IPR036364">
    <property type="entry name" value="SEA_dom_sf"/>
</dbReference>
<evidence type="ECO:0000259" key="5">
    <source>
        <dbReference type="PROSITE" id="PS50835"/>
    </source>
</evidence>
<evidence type="ECO:0000259" key="6">
    <source>
        <dbReference type="PROSITE" id="PS50940"/>
    </source>
</evidence>
<name>A0ABD3UFX5_SINWO</name>
<dbReference type="AlphaFoldDB" id="A0ABD3UFX5"/>
<evidence type="ECO:0000259" key="4">
    <source>
        <dbReference type="PROSITE" id="PS50024"/>
    </source>
</evidence>
<keyword evidence="3" id="KW-0472">Membrane</keyword>
<dbReference type="PANTHER" id="PTHR45889">
    <property type="entry name" value="IG-LIKE DOMAIN-CONTAINING PROTEIN"/>
    <property type="match status" value="1"/>
</dbReference>
<dbReference type="InterPro" id="IPR013783">
    <property type="entry name" value="Ig-like_fold"/>
</dbReference>
<dbReference type="InterPro" id="IPR013162">
    <property type="entry name" value="CD80_C2-set"/>
</dbReference>
<proteinExistence type="predicted"/>
<feature type="compositionally biased region" description="Polar residues" evidence="2">
    <location>
        <begin position="202"/>
        <end position="220"/>
    </location>
</feature>
<dbReference type="Pfam" id="PF08205">
    <property type="entry name" value="C2-set_2"/>
    <property type="match status" value="1"/>
</dbReference>
<dbReference type="InterPro" id="IPR007110">
    <property type="entry name" value="Ig-like_dom"/>
</dbReference>
<feature type="domain" description="Ig-like" evidence="5">
    <location>
        <begin position="619"/>
        <end position="713"/>
    </location>
</feature>
<feature type="region of interest" description="Disordered" evidence="2">
    <location>
        <begin position="199"/>
        <end position="236"/>
    </location>
</feature>
<dbReference type="InterPro" id="IPR036508">
    <property type="entry name" value="Chitin-bd_dom_sf"/>
</dbReference>
<evidence type="ECO:0000313" key="8">
    <source>
        <dbReference type="Proteomes" id="UP001634394"/>
    </source>
</evidence>
<dbReference type="SMART" id="SM00494">
    <property type="entry name" value="ChtBD2"/>
    <property type="match status" value="2"/>
</dbReference>
<evidence type="ECO:0000256" key="2">
    <source>
        <dbReference type="SAM" id="MobiDB-lite"/>
    </source>
</evidence>
<feature type="region of interest" description="Disordered" evidence="2">
    <location>
        <begin position="433"/>
        <end position="504"/>
    </location>
</feature>
<organism evidence="7 8">
    <name type="scientific">Sinanodonta woodiana</name>
    <name type="common">Chinese pond mussel</name>
    <name type="synonym">Anodonta woodiana</name>
    <dbReference type="NCBI Taxonomy" id="1069815"/>
    <lineage>
        <taxon>Eukaryota</taxon>
        <taxon>Metazoa</taxon>
        <taxon>Spiralia</taxon>
        <taxon>Lophotrochozoa</taxon>
        <taxon>Mollusca</taxon>
        <taxon>Bivalvia</taxon>
        <taxon>Autobranchia</taxon>
        <taxon>Heteroconchia</taxon>
        <taxon>Palaeoheterodonta</taxon>
        <taxon>Unionida</taxon>
        <taxon>Unionoidea</taxon>
        <taxon>Unionidae</taxon>
        <taxon>Unioninae</taxon>
        <taxon>Sinanodonta</taxon>
    </lineage>
</organism>
<keyword evidence="8" id="KW-1185">Reference proteome</keyword>
<dbReference type="Proteomes" id="UP001634394">
    <property type="component" value="Unassembled WGS sequence"/>
</dbReference>
<feature type="region of interest" description="Disordered" evidence="2">
    <location>
        <begin position="104"/>
        <end position="132"/>
    </location>
</feature>